<feature type="non-terminal residue" evidence="1">
    <location>
        <position position="1"/>
    </location>
</feature>
<dbReference type="GO" id="GO:0030729">
    <property type="term" value="F:acetoacetate-CoA ligase activity"/>
    <property type="evidence" value="ECO:0007669"/>
    <property type="project" value="TreeGrafter"/>
</dbReference>
<organism evidence="1 2">
    <name type="scientific">Araneus ventricosus</name>
    <name type="common">Orbweaver spider</name>
    <name type="synonym">Epeira ventricosa</name>
    <dbReference type="NCBI Taxonomy" id="182803"/>
    <lineage>
        <taxon>Eukaryota</taxon>
        <taxon>Metazoa</taxon>
        <taxon>Ecdysozoa</taxon>
        <taxon>Arthropoda</taxon>
        <taxon>Chelicerata</taxon>
        <taxon>Arachnida</taxon>
        <taxon>Araneae</taxon>
        <taxon>Araneomorphae</taxon>
        <taxon>Entelegynae</taxon>
        <taxon>Araneoidea</taxon>
        <taxon>Araneidae</taxon>
        <taxon>Araneus</taxon>
    </lineage>
</organism>
<proteinExistence type="predicted"/>
<evidence type="ECO:0000313" key="2">
    <source>
        <dbReference type="Proteomes" id="UP000499080"/>
    </source>
</evidence>
<dbReference type="OrthoDB" id="10253869at2759"/>
<dbReference type="Gene3D" id="3.40.50.12780">
    <property type="entry name" value="N-terminal domain of ligase-like"/>
    <property type="match status" value="1"/>
</dbReference>
<dbReference type="AlphaFoldDB" id="A0A4Y2HQW0"/>
<dbReference type="Proteomes" id="UP000499080">
    <property type="component" value="Unassembled WGS sequence"/>
</dbReference>
<name>A0A4Y2HQW0_ARAVE</name>
<accession>A0A4Y2HQW0</accession>
<evidence type="ECO:0000313" key="1">
    <source>
        <dbReference type="EMBL" id="GBM67771.1"/>
    </source>
</evidence>
<keyword evidence="2" id="KW-1185">Reference proteome</keyword>
<evidence type="ECO:0008006" key="3">
    <source>
        <dbReference type="Google" id="ProtNLM"/>
    </source>
</evidence>
<dbReference type="PANTHER" id="PTHR42921:SF1">
    <property type="entry name" value="ACETOACETYL-COA SYNTHETASE"/>
    <property type="match status" value="1"/>
</dbReference>
<dbReference type="PANTHER" id="PTHR42921">
    <property type="entry name" value="ACETOACETYL-COA SYNTHETASE"/>
    <property type="match status" value="1"/>
</dbReference>
<comment type="caution">
    <text evidence="1">The sequence shown here is derived from an EMBL/GenBank/DDBJ whole genome shotgun (WGS) entry which is preliminary data.</text>
</comment>
<gene>
    <name evidence="1" type="ORF">AVEN_152713_1</name>
</gene>
<dbReference type="InterPro" id="IPR042099">
    <property type="entry name" value="ANL_N_sf"/>
</dbReference>
<sequence>AFIGLMRDYVLHLNLKSGDVIGNYSPAGWAVWIYPIPSLALGVKQFLFNGSPTYREKGRNLWDHLSENKVTYIFIASGDLIDLEDMNIVPGPNTDLDCLKVISLSGSPPKPRNYKFLLNKVKKDMYIGSMYGMYVKVYL</sequence>
<reference evidence="1 2" key="1">
    <citation type="journal article" date="2019" name="Sci. Rep.">
        <title>Orb-weaving spider Araneus ventricosus genome elucidates the spidroin gene catalogue.</title>
        <authorList>
            <person name="Kono N."/>
            <person name="Nakamura H."/>
            <person name="Ohtoshi R."/>
            <person name="Moran D.A.P."/>
            <person name="Shinohara A."/>
            <person name="Yoshida Y."/>
            <person name="Fujiwara M."/>
            <person name="Mori M."/>
            <person name="Tomita M."/>
            <person name="Arakawa K."/>
        </authorList>
    </citation>
    <scope>NUCLEOTIDE SEQUENCE [LARGE SCALE GENOMIC DNA]</scope>
</reference>
<dbReference type="EMBL" id="BGPR01103864">
    <property type="protein sequence ID" value="GBM67771.1"/>
    <property type="molecule type" value="Genomic_DNA"/>
</dbReference>
<dbReference type="SUPFAM" id="SSF56801">
    <property type="entry name" value="Acetyl-CoA synthetase-like"/>
    <property type="match status" value="1"/>
</dbReference>
<protein>
    <recommendedName>
        <fullName evidence="3">Acetoacetyl-CoA synthetase</fullName>
    </recommendedName>
</protein>